<keyword evidence="6 11" id="KW-0812">Transmembrane</keyword>
<dbReference type="RefSeq" id="YP_009361894.1">
    <property type="nucleotide sequence ID" value="NC_034446.1"/>
</dbReference>
<dbReference type="GeneID" id="32707846"/>
<dbReference type="GO" id="GO:0016020">
    <property type="term" value="C:membrane"/>
    <property type="evidence" value="ECO:0007669"/>
    <property type="project" value="UniProtKB-SubCell"/>
</dbReference>
<sequence>MRPGAVALLALLCACGALGRPARGAGGRGGGDAPVRARWAALPGTTAGSTPAAAEATTTGGLNVTLGATGEGTTEGGEAAGTTLPAPSKNPEGAEDGDDDNEGEDEDEDEDEGDDTEAEPTSPPPTPPRRPGVVECDHAYMQARVGTRLRIPCRVRDGTAASPRTRIWKYPLEADADAQYRRLAARPGEVQAGAELVYDSGPAGPPAGARWAPGAGPDAHPRVYDLTVHKARWRLSIVGVELEHQGVYQWLYGDPVAGGDLVRITAFSPPRVSLVADTVLEGAAPRAVCSAAGYYPGDGARFEWFEDGDRVPDDDERVVTRVFRRPGAVGSASTLTSGRPGIAGVDREFACLFVWRRDDVSYTRTRLEATARVLPRPHIQVRLDGNGAVCEAACVPRNVTIVWRHEGARAADAGEAEDLGGCASHPGTHRIRSVRQLVPGQCTYSCGLAGYPPSVEAPERSATLDPCGTQTSPNPVIRTLEVAGATAATLSVVVLAIFAGLRCAFGG</sequence>
<feature type="domain" description="Ig-like" evidence="12">
    <location>
        <begin position="270"/>
        <end position="351"/>
    </location>
</feature>
<evidence type="ECO:0000256" key="8">
    <source>
        <dbReference type="ARBA" id="ARBA00023136"/>
    </source>
</evidence>
<keyword evidence="7 11" id="KW-1133">Transmembrane helix</keyword>
<comment type="subunit">
    <text evidence="3">Interacts with host complement component C3b; this interaction inhibits host immune response by disregulating complement cascade.</text>
</comment>
<feature type="compositionally biased region" description="Pro residues" evidence="10">
    <location>
        <begin position="121"/>
        <end position="130"/>
    </location>
</feature>
<evidence type="ECO:0000256" key="7">
    <source>
        <dbReference type="ARBA" id="ARBA00022989"/>
    </source>
</evidence>
<evidence type="ECO:0000313" key="13">
    <source>
        <dbReference type="EMBL" id="AQS79172.1"/>
    </source>
</evidence>
<feature type="compositionally biased region" description="Gly residues" evidence="10">
    <location>
        <begin position="69"/>
        <end position="79"/>
    </location>
</feature>
<dbReference type="InterPro" id="IPR001038">
    <property type="entry name" value="GA_GC"/>
</dbReference>
<protein>
    <recommendedName>
        <fullName evidence="4">Envelope glycoprotein C</fullName>
    </recommendedName>
</protein>
<dbReference type="PROSITE" id="PS50835">
    <property type="entry name" value="IG_LIKE"/>
    <property type="match status" value="1"/>
</dbReference>
<dbReference type="KEGG" id="vg:32707846"/>
<evidence type="ECO:0000256" key="3">
    <source>
        <dbReference type="ARBA" id="ARBA00011877"/>
    </source>
</evidence>
<evidence type="ECO:0000256" key="2">
    <source>
        <dbReference type="ARBA" id="ARBA00005284"/>
    </source>
</evidence>
<keyword evidence="14" id="KW-1185">Reference proteome</keyword>
<feature type="region of interest" description="Disordered" evidence="10">
    <location>
        <begin position="44"/>
        <end position="133"/>
    </location>
</feature>
<gene>
    <name evidence="13" type="primary">UL44</name>
</gene>
<evidence type="ECO:0000256" key="9">
    <source>
        <dbReference type="ARBA" id="ARBA00023180"/>
    </source>
</evidence>
<keyword evidence="8 11" id="KW-0472">Membrane</keyword>
<evidence type="ECO:0000256" key="6">
    <source>
        <dbReference type="ARBA" id="ARBA00022692"/>
    </source>
</evidence>
<evidence type="ECO:0000259" key="12">
    <source>
        <dbReference type="PROSITE" id="PS50835"/>
    </source>
</evidence>
<dbReference type="OrthoDB" id="8855at10239"/>
<evidence type="ECO:0000256" key="4">
    <source>
        <dbReference type="ARBA" id="ARBA00013989"/>
    </source>
</evidence>
<dbReference type="InterPro" id="IPR007110">
    <property type="entry name" value="Ig-like_dom"/>
</dbReference>
<proteinExistence type="inferred from homology"/>
<dbReference type="EMBL" id="KY385637">
    <property type="protein sequence ID" value="AQS79172.1"/>
    <property type="molecule type" value="Genomic_DNA"/>
</dbReference>
<comment type="similarity">
    <text evidence="2">Belongs to the herpesviridae glycoprotein C family.</text>
</comment>
<feature type="compositionally biased region" description="Low complexity" evidence="10">
    <location>
        <begin position="44"/>
        <end position="68"/>
    </location>
</feature>
<feature type="compositionally biased region" description="Acidic residues" evidence="10">
    <location>
        <begin position="93"/>
        <end position="118"/>
    </location>
</feature>
<keyword evidence="13" id="KW-0946">Virion</keyword>
<dbReference type="Pfam" id="PF02124">
    <property type="entry name" value="Marek_A"/>
    <property type="match status" value="1"/>
</dbReference>
<evidence type="ECO:0000256" key="5">
    <source>
        <dbReference type="ARBA" id="ARBA00022581"/>
    </source>
</evidence>
<name>A0A1S6JLL6_HSVA1</name>
<organismHost>
    <name type="scientific">Ateles</name>
    <dbReference type="NCBI Taxonomy" id="9506"/>
</organismHost>
<evidence type="ECO:0000313" key="14">
    <source>
        <dbReference type="Proteomes" id="UP000243553"/>
    </source>
</evidence>
<dbReference type="PROSITE" id="PS51257">
    <property type="entry name" value="PROKAR_LIPOPROTEIN"/>
    <property type="match status" value="1"/>
</dbReference>
<comment type="subcellular location">
    <subcellularLocation>
        <location evidence="1">Membrane</location>
        <topology evidence="1">Single-pass membrane protein</topology>
    </subcellularLocation>
</comment>
<organism evidence="13 14">
    <name type="scientific">Herpesvirus ateles type 1 (strain Lennette)</name>
    <dbReference type="NCBI Taxonomy" id="35243"/>
    <lineage>
        <taxon>Viruses</taxon>
        <taxon>Duplodnaviria</taxon>
        <taxon>Heunggongvirae</taxon>
        <taxon>Peploviricota</taxon>
        <taxon>Herviviricetes</taxon>
        <taxon>Herpesvirales</taxon>
        <taxon>Orthoherpesviridae</taxon>
        <taxon>Alphaherpesvirinae</taxon>
        <taxon>Simplexvirus</taxon>
        <taxon>Simplexvirus atelinealpha1</taxon>
    </lineage>
</organism>
<evidence type="ECO:0000256" key="11">
    <source>
        <dbReference type="SAM" id="Phobius"/>
    </source>
</evidence>
<evidence type="ECO:0000256" key="1">
    <source>
        <dbReference type="ARBA" id="ARBA00004167"/>
    </source>
</evidence>
<feature type="transmembrane region" description="Helical" evidence="11">
    <location>
        <begin position="482"/>
        <end position="505"/>
    </location>
</feature>
<dbReference type="Proteomes" id="UP000243553">
    <property type="component" value="Segment"/>
</dbReference>
<keyword evidence="13" id="KW-0261">Viral envelope protein</keyword>
<keyword evidence="9" id="KW-0325">Glycoprotein</keyword>
<accession>A0A1S6JLL6</accession>
<keyword evidence="5" id="KW-0945">Host-virus interaction</keyword>
<dbReference type="GO" id="GO:0019031">
    <property type="term" value="C:viral envelope"/>
    <property type="evidence" value="ECO:0007669"/>
    <property type="project" value="UniProtKB-KW"/>
</dbReference>
<evidence type="ECO:0000256" key="10">
    <source>
        <dbReference type="SAM" id="MobiDB-lite"/>
    </source>
</evidence>
<reference evidence="13 14" key="1">
    <citation type="journal article" date="2017" name="Arch. Virol.">
        <title>Sequence of the ateline alphaherpesvirus 1 (HVA1) genome.</title>
        <authorList>
            <person name="Eberle R."/>
            <person name="Black D.H."/>
        </authorList>
    </citation>
    <scope>NUCLEOTIDE SEQUENCE [LARGE SCALE GENOMIC DNA]</scope>
    <source>
        <strain evidence="13">Lennette</strain>
    </source>
</reference>